<organism evidence="1 2">
    <name type="scientific">Vaccinium darrowii</name>
    <dbReference type="NCBI Taxonomy" id="229202"/>
    <lineage>
        <taxon>Eukaryota</taxon>
        <taxon>Viridiplantae</taxon>
        <taxon>Streptophyta</taxon>
        <taxon>Embryophyta</taxon>
        <taxon>Tracheophyta</taxon>
        <taxon>Spermatophyta</taxon>
        <taxon>Magnoliopsida</taxon>
        <taxon>eudicotyledons</taxon>
        <taxon>Gunneridae</taxon>
        <taxon>Pentapetalae</taxon>
        <taxon>asterids</taxon>
        <taxon>Ericales</taxon>
        <taxon>Ericaceae</taxon>
        <taxon>Vaccinioideae</taxon>
        <taxon>Vaccinieae</taxon>
        <taxon>Vaccinium</taxon>
    </lineage>
</organism>
<name>A0ACB7XK95_9ERIC</name>
<keyword evidence="2" id="KW-1185">Reference proteome</keyword>
<reference evidence="1 2" key="1">
    <citation type="journal article" date="2021" name="Hortic Res">
        <title>High-quality reference genome and annotation aids understanding of berry development for evergreen blueberry (Vaccinium darrowii).</title>
        <authorList>
            <person name="Yu J."/>
            <person name="Hulse-Kemp A.M."/>
            <person name="Babiker E."/>
            <person name="Staton M."/>
        </authorList>
    </citation>
    <scope>NUCLEOTIDE SEQUENCE [LARGE SCALE GENOMIC DNA]</scope>
    <source>
        <strain evidence="2">cv. NJ 8807/NJ 8810</strain>
        <tissue evidence="1">Young leaf</tissue>
    </source>
</reference>
<accession>A0ACB7XK95</accession>
<gene>
    <name evidence="1" type="ORF">Vadar_026814</name>
</gene>
<proteinExistence type="predicted"/>
<comment type="caution">
    <text evidence="1">The sequence shown here is derived from an EMBL/GenBank/DDBJ whole genome shotgun (WGS) entry which is preliminary data.</text>
</comment>
<dbReference type="EMBL" id="CM037160">
    <property type="protein sequence ID" value="KAH7841191.1"/>
    <property type="molecule type" value="Genomic_DNA"/>
</dbReference>
<dbReference type="Proteomes" id="UP000828048">
    <property type="component" value="Chromosome 10"/>
</dbReference>
<sequence>MGRQWIRASVLVILLLSLFSVARVEGLRYVDPTNQLNDEIAQKNMRELTMVDAMLDYDKAGANPRHEQGNGKPGGGTNP</sequence>
<evidence type="ECO:0000313" key="2">
    <source>
        <dbReference type="Proteomes" id="UP000828048"/>
    </source>
</evidence>
<protein>
    <submittedName>
        <fullName evidence="1">Uncharacterized protein</fullName>
    </submittedName>
</protein>
<evidence type="ECO:0000313" key="1">
    <source>
        <dbReference type="EMBL" id="KAH7841191.1"/>
    </source>
</evidence>